<sequence>MPGDGGVRTRLGDQTQNGGTLRIRIKGAVFPEGRPSVVSPRCPRPRRPFLLSTLHRSCPSSTMSDYPDFTAEALLHLEKKKEAGKDLLLIEHMDLLTLRAAYTRLHERCGDLERQALMDRQSYDADIIKKDWTIFSICHENARLKLETRNIIIGKRRLQIRPGEESEKIPTPDQIMGEISARNRRKKETDGQAHDDNEAHGDEAQANGRRPNKNRNRRRRNRTTVTRGVQCDMTTAPSETPVFAYGRYRTNINVDMNYNESALQAQAVWHGAHGSGNHFVGNRRPMTHASRPRC</sequence>
<evidence type="ECO:0000313" key="2">
    <source>
        <dbReference type="Proteomes" id="UP000492821"/>
    </source>
</evidence>
<dbReference type="Proteomes" id="UP000492821">
    <property type="component" value="Unassembled WGS sequence"/>
</dbReference>
<dbReference type="AlphaFoldDB" id="A0A7E4UTD2"/>
<accession>A0A7E4UTD2</accession>
<keyword evidence="2" id="KW-1185">Reference proteome</keyword>
<name>A0A7E4UTD2_PANRE</name>
<proteinExistence type="predicted"/>
<reference evidence="3" key="2">
    <citation type="submission" date="2020-10" db="UniProtKB">
        <authorList>
            <consortium name="WormBaseParasite"/>
        </authorList>
    </citation>
    <scope>IDENTIFICATION</scope>
</reference>
<organism evidence="2 3">
    <name type="scientific">Panagrellus redivivus</name>
    <name type="common">Microworm</name>
    <dbReference type="NCBI Taxonomy" id="6233"/>
    <lineage>
        <taxon>Eukaryota</taxon>
        <taxon>Metazoa</taxon>
        <taxon>Ecdysozoa</taxon>
        <taxon>Nematoda</taxon>
        <taxon>Chromadorea</taxon>
        <taxon>Rhabditida</taxon>
        <taxon>Tylenchina</taxon>
        <taxon>Panagrolaimomorpha</taxon>
        <taxon>Panagrolaimoidea</taxon>
        <taxon>Panagrolaimidae</taxon>
        <taxon>Panagrellus</taxon>
    </lineage>
</organism>
<evidence type="ECO:0000313" key="3">
    <source>
        <dbReference type="WBParaSite" id="Pan_g12618.t1"/>
    </source>
</evidence>
<dbReference type="WBParaSite" id="Pan_g12618.t1">
    <property type="protein sequence ID" value="Pan_g12618.t1"/>
    <property type="gene ID" value="Pan_g12618"/>
</dbReference>
<reference evidence="2" key="1">
    <citation type="journal article" date="2013" name="Genetics">
        <title>The draft genome and transcriptome of Panagrellus redivivus are shaped by the harsh demands of a free-living lifestyle.</title>
        <authorList>
            <person name="Srinivasan J."/>
            <person name="Dillman A.R."/>
            <person name="Macchietto M.G."/>
            <person name="Heikkinen L."/>
            <person name="Lakso M."/>
            <person name="Fracchia K.M."/>
            <person name="Antoshechkin I."/>
            <person name="Mortazavi A."/>
            <person name="Wong G."/>
            <person name="Sternberg P.W."/>
        </authorList>
    </citation>
    <scope>NUCLEOTIDE SEQUENCE [LARGE SCALE GENOMIC DNA]</scope>
    <source>
        <strain evidence="2">MT8872</strain>
    </source>
</reference>
<feature type="compositionally biased region" description="Basic residues" evidence="1">
    <location>
        <begin position="210"/>
        <end position="222"/>
    </location>
</feature>
<protein>
    <submittedName>
        <fullName evidence="3">Uncharacterized protein</fullName>
    </submittedName>
</protein>
<feature type="compositionally biased region" description="Basic and acidic residues" evidence="1">
    <location>
        <begin position="187"/>
        <end position="203"/>
    </location>
</feature>
<evidence type="ECO:0000256" key="1">
    <source>
        <dbReference type="SAM" id="MobiDB-lite"/>
    </source>
</evidence>
<feature type="region of interest" description="Disordered" evidence="1">
    <location>
        <begin position="163"/>
        <end position="225"/>
    </location>
</feature>